<evidence type="ECO:0000313" key="2">
    <source>
        <dbReference type="EMBL" id="GGZ75405.1"/>
    </source>
</evidence>
<reference evidence="2" key="1">
    <citation type="journal article" date="2014" name="Int. J. Syst. Evol. Microbiol.">
        <title>Complete genome sequence of Corynebacterium casei LMG S-19264T (=DSM 44701T), isolated from a smear-ripened cheese.</title>
        <authorList>
            <consortium name="US DOE Joint Genome Institute (JGI-PGF)"/>
            <person name="Walter F."/>
            <person name="Albersmeier A."/>
            <person name="Kalinowski J."/>
            <person name="Ruckert C."/>
        </authorList>
    </citation>
    <scope>NUCLEOTIDE SEQUENCE</scope>
    <source>
        <strain evidence="2">JCM 4834</strain>
    </source>
</reference>
<dbReference type="KEGG" id="ssub:CP968_21040"/>
<dbReference type="AlphaFoldDB" id="A0A5P2UPY9"/>
<feature type="domain" description="DUF7848" evidence="1">
    <location>
        <begin position="1"/>
        <end position="69"/>
    </location>
</feature>
<dbReference type="EMBL" id="CP023701">
    <property type="protein sequence ID" value="QEU80449.1"/>
    <property type="molecule type" value="Genomic_DNA"/>
</dbReference>
<dbReference type="Proteomes" id="UP000326831">
    <property type="component" value="Chromosome"/>
</dbReference>
<evidence type="ECO:0000313" key="4">
    <source>
        <dbReference type="Proteomes" id="UP000326831"/>
    </source>
</evidence>
<sequence length="75" mass="8630">MKRRIWRFVDHRIRRHPGTDPTVGARCLKVGCEWEARSGLTLEECDLACLGHCGSTRHDVFERTFTDTAIVECVQ</sequence>
<dbReference type="Pfam" id="PF25232">
    <property type="entry name" value="DUF7848"/>
    <property type="match status" value="1"/>
</dbReference>
<dbReference type="Proteomes" id="UP000634660">
    <property type="component" value="Unassembled WGS sequence"/>
</dbReference>
<dbReference type="InterPro" id="IPR057170">
    <property type="entry name" value="DUF7848"/>
</dbReference>
<gene>
    <name evidence="3" type="ORF">CP968_21040</name>
    <name evidence="2" type="ORF">GCM10010371_38990</name>
</gene>
<proteinExistence type="predicted"/>
<reference evidence="2" key="3">
    <citation type="submission" date="2020-09" db="EMBL/GenBank/DDBJ databases">
        <authorList>
            <person name="Sun Q."/>
            <person name="Ohkuma M."/>
        </authorList>
    </citation>
    <scope>NUCLEOTIDE SEQUENCE</scope>
    <source>
        <strain evidence="2">JCM 4834</strain>
    </source>
</reference>
<evidence type="ECO:0000313" key="3">
    <source>
        <dbReference type="EMBL" id="QEU80449.1"/>
    </source>
</evidence>
<accession>A0A5P2UPY9</accession>
<keyword evidence="4" id="KW-1185">Reference proteome</keyword>
<protein>
    <recommendedName>
        <fullName evidence="1">DUF7848 domain-containing protein</fullName>
    </recommendedName>
</protein>
<evidence type="ECO:0000259" key="1">
    <source>
        <dbReference type="Pfam" id="PF25232"/>
    </source>
</evidence>
<name>A0A5P2UPY9_9ACTN</name>
<dbReference type="EMBL" id="BMVX01000014">
    <property type="protein sequence ID" value="GGZ75405.1"/>
    <property type="molecule type" value="Genomic_DNA"/>
</dbReference>
<reference evidence="3 4" key="2">
    <citation type="submission" date="2017-09" db="EMBL/GenBank/DDBJ databases">
        <authorList>
            <person name="Lee N."/>
            <person name="Cho B.-K."/>
        </authorList>
    </citation>
    <scope>NUCLEOTIDE SEQUENCE [LARGE SCALE GENOMIC DNA]</scope>
    <source>
        <strain evidence="3 4">ATCC 27467</strain>
    </source>
</reference>
<organism evidence="3 4">
    <name type="scientific">Streptomyces subrutilus</name>
    <dbReference type="NCBI Taxonomy" id="36818"/>
    <lineage>
        <taxon>Bacteria</taxon>
        <taxon>Bacillati</taxon>
        <taxon>Actinomycetota</taxon>
        <taxon>Actinomycetes</taxon>
        <taxon>Kitasatosporales</taxon>
        <taxon>Streptomycetaceae</taxon>
        <taxon>Streptomyces</taxon>
    </lineage>
</organism>